<evidence type="ECO:0000256" key="3">
    <source>
        <dbReference type="ARBA" id="ARBA00022679"/>
    </source>
</evidence>
<dbReference type="PANTHER" id="PTHR12153:SF15">
    <property type="entry name" value="PROTEIN ADENYLYLTRANSFERASE SELO, MITOCHONDRIAL"/>
    <property type="match status" value="1"/>
</dbReference>
<dbReference type="GO" id="GO:0005524">
    <property type="term" value="F:ATP binding"/>
    <property type="evidence" value="ECO:0007669"/>
    <property type="project" value="UniProtKB-KW"/>
</dbReference>
<gene>
    <name evidence="10" type="ORF">OXX778_LOCUS14922</name>
</gene>
<evidence type="ECO:0000256" key="5">
    <source>
        <dbReference type="ARBA" id="ARBA00022723"/>
    </source>
</evidence>
<evidence type="ECO:0000256" key="6">
    <source>
        <dbReference type="ARBA" id="ARBA00022741"/>
    </source>
</evidence>
<evidence type="ECO:0000256" key="2">
    <source>
        <dbReference type="ARBA" id="ARBA00009747"/>
    </source>
</evidence>
<evidence type="ECO:0000256" key="7">
    <source>
        <dbReference type="ARBA" id="ARBA00022840"/>
    </source>
</evidence>
<evidence type="ECO:0000256" key="9">
    <source>
        <dbReference type="ARBA" id="ARBA00031547"/>
    </source>
</evidence>
<keyword evidence="8" id="KW-0460">Magnesium</keyword>
<evidence type="ECO:0000256" key="8">
    <source>
        <dbReference type="ARBA" id="ARBA00022842"/>
    </source>
</evidence>
<keyword evidence="11" id="KW-1185">Reference proteome</keyword>
<keyword evidence="4" id="KW-0548">Nucleotidyltransferase</keyword>
<dbReference type="AlphaFoldDB" id="A0A814ERN1"/>
<keyword evidence="3" id="KW-0808">Transferase</keyword>
<evidence type="ECO:0000256" key="1">
    <source>
        <dbReference type="ARBA" id="ARBA00001946"/>
    </source>
</evidence>
<dbReference type="Proteomes" id="UP000663879">
    <property type="component" value="Unassembled WGS sequence"/>
</dbReference>
<reference evidence="10" key="1">
    <citation type="submission" date="2021-02" db="EMBL/GenBank/DDBJ databases">
        <authorList>
            <person name="Nowell W R."/>
        </authorList>
    </citation>
    <scope>NUCLEOTIDE SEQUENCE</scope>
    <source>
        <strain evidence="10">Ploen Becks lab</strain>
    </source>
</reference>
<dbReference type="Pfam" id="PF02696">
    <property type="entry name" value="SelO"/>
    <property type="match status" value="1"/>
</dbReference>
<dbReference type="GO" id="GO:0046872">
    <property type="term" value="F:metal ion binding"/>
    <property type="evidence" value="ECO:0007669"/>
    <property type="project" value="UniProtKB-KW"/>
</dbReference>
<dbReference type="InterPro" id="IPR003846">
    <property type="entry name" value="SelO"/>
</dbReference>
<keyword evidence="5" id="KW-0479">Metal-binding</keyword>
<sequence length="653" mass="75436">MKSFETLNFDNLVLRTLPLDPITENYVRQVKNACFSKVKPTPLENPQMVVYSKTAMNLLDLDDEQLKRKEAAEYLSGNKLMPGSETASHCYCGHQFGIFAGQLGDGAAIYLGEILNNKNERWEIQLKGAGLTPYSRSADGRKVLRSTLREFLCSEAMHFLGVPTTRAGSCLVSDSKVVRDIFYDGNAKLERCAVVLRIAQSFIRFGSFEIFRPLDRDYGGIGPSFGRNDILIKMLDYVSDTFYPHIKSEDKHEKYENVFKEIVNRTARLVAGWQCNGWVHGVLNTDNMSILGLTIDYGPYGFLDRYDPDHIFNGSDTSGRYTYRNQVDICEWNCIKLAEALSSVLDLNQLKDYVKQNFKNEYNKAYMEKMMKKLAEALSPVLDLNQLKDYVKQNFKNEYNRAYMEKMMKKFGLKTSQESDIDLFNEFFETMYETGADFTNSFRKLSLFDITDNKDEDIKKFMSIILEQCASVDEIRGFFKPKMPKETLDKLISAMEDNPGILEYFGLSEVFVKNQLKFIEKYEKLKGKTSEDKKALDTELWSTWFNKYRERINQEMDPKSENFDAIKAERVKLMNSNNPRFILRNHIAQDAIENVDKNDFTGANMLLRILENPFSDEPVEKILSDFDQKLVKEKVDSNFYEKPPLPTKCVKLT</sequence>
<dbReference type="EMBL" id="CAJNOC010003175">
    <property type="protein sequence ID" value="CAF0971102.1"/>
    <property type="molecule type" value="Genomic_DNA"/>
</dbReference>
<comment type="caution">
    <text evidence="10">The sequence shown here is derived from an EMBL/GenBank/DDBJ whole genome shotgun (WGS) entry which is preliminary data.</text>
</comment>
<organism evidence="10 11">
    <name type="scientific">Brachionus calyciflorus</name>
    <dbReference type="NCBI Taxonomy" id="104777"/>
    <lineage>
        <taxon>Eukaryota</taxon>
        <taxon>Metazoa</taxon>
        <taxon>Spiralia</taxon>
        <taxon>Gnathifera</taxon>
        <taxon>Rotifera</taxon>
        <taxon>Eurotatoria</taxon>
        <taxon>Monogononta</taxon>
        <taxon>Pseudotrocha</taxon>
        <taxon>Ploima</taxon>
        <taxon>Brachionidae</taxon>
        <taxon>Brachionus</taxon>
    </lineage>
</organism>
<dbReference type="HAMAP" id="MF_00692">
    <property type="entry name" value="SelO"/>
    <property type="match status" value="1"/>
</dbReference>
<name>A0A814ERN1_9BILA</name>
<keyword evidence="6" id="KW-0547">Nucleotide-binding</keyword>
<evidence type="ECO:0000313" key="11">
    <source>
        <dbReference type="Proteomes" id="UP000663879"/>
    </source>
</evidence>
<dbReference type="PANTHER" id="PTHR12153">
    <property type="entry name" value="SELENOPROTEIN O"/>
    <property type="match status" value="1"/>
</dbReference>
<proteinExistence type="inferred from homology"/>
<accession>A0A814ERN1</accession>
<protein>
    <recommendedName>
        <fullName evidence="9">Selenoprotein O</fullName>
    </recommendedName>
</protein>
<dbReference type="GO" id="GO:0016779">
    <property type="term" value="F:nucleotidyltransferase activity"/>
    <property type="evidence" value="ECO:0007669"/>
    <property type="project" value="UniProtKB-KW"/>
</dbReference>
<dbReference type="OrthoDB" id="10254721at2759"/>
<comment type="similarity">
    <text evidence="2">Belongs to the SELO family.</text>
</comment>
<feature type="non-terminal residue" evidence="10">
    <location>
        <position position="1"/>
    </location>
</feature>
<keyword evidence="7" id="KW-0067">ATP-binding</keyword>
<evidence type="ECO:0000256" key="4">
    <source>
        <dbReference type="ARBA" id="ARBA00022695"/>
    </source>
</evidence>
<evidence type="ECO:0000313" key="10">
    <source>
        <dbReference type="EMBL" id="CAF0971102.1"/>
    </source>
</evidence>
<comment type="cofactor">
    <cofactor evidence="1">
        <name>Mg(2+)</name>
        <dbReference type="ChEBI" id="CHEBI:18420"/>
    </cofactor>
</comment>